<dbReference type="GO" id="GO:0030288">
    <property type="term" value="C:outer membrane-bounded periplasmic space"/>
    <property type="evidence" value="ECO:0007669"/>
    <property type="project" value="TreeGrafter"/>
</dbReference>
<dbReference type="GO" id="GO:0009253">
    <property type="term" value="P:peptidoglycan catabolic process"/>
    <property type="evidence" value="ECO:0007669"/>
    <property type="project" value="InterPro"/>
</dbReference>
<comment type="caution">
    <text evidence="3">The sequence shown here is derived from an EMBL/GenBank/DDBJ whole genome shotgun (WGS) entry which is preliminary data.</text>
</comment>
<dbReference type="PANTHER" id="PTHR30404">
    <property type="entry name" value="N-ACETYLMURAMOYL-L-ALANINE AMIDASE"/>
    <property type="match status" value="1"/>
</dbReference>
<dbReference type="AlphaFoldDB" id="A0A1T2XKM4"/>
<dbReference type="CDD" id="cd02696">
    <property type="entry name" value="MurNAc-LAA"/>
    <property type="match status" value="1"/>
</dbReference>
<dbReference type="PANTHER" id="PTHR30404:SF0">
    <property type="entry name" value="N-ACETYLMURAMOYL-L-ALANINE AMIDASE AMIC"/>
    <property type="match status" value="1"/>
</dbReference>
<dbReference type="Pfam" id="PF07833">
    <property type="entry name" value="Cu_amine_oxidN1"/>
    <property type="match status" value="1"/>
</dbReference>
<feature type="domain" description="MurNAc-LAA" evidence="2">
    <location>
        <begin position="65"/>
        <end position="178"/>
    </location>
</feature>
<dbReference type="OrthoDB" id="9763643at2"/>
<dbReference type="GO" id="GO:0008745">
    <property type="term" value="F:N-acetylmuramoyl-L-alanine amidase activity"/>
    <property type="evidence" value="ECO:0007669"/>
    <property type="project" value="InterPro"/>
</dbReference>
<dbReference type="SMART" id="SM00646">
    <property type="entry name" value="Ami_3"/>
    <property type="match status" value="1"/>
</dbReference>
<evidence type="ECO:0000256" key="1">
    <source>
        <dbReference type="ARBA" id="ARBA00022801"/>
    </source>
</evidence>
<dbReference type="SUPFAM" id="SSF53187">
    <property type="entry name" value="Zn-dependent exopeptidases"/>
    <property type="match status" value="1"/>
</dbReference>
<dbReference type="RefSeq" id="WP_078497580.1">
    <property type="nucleotide sequence ID" value="NZ_MSZX01000002.1"/>
</dbReference>
<keyword evidence="4" id="KW-1185">Reference proteome</keyword>
<organism evidence="3 4">
    <name type="scientific">Paenibacillus selenitireducens</name>
    <dbReference type="NCBI Taxonomy" id="1324314"/>
    <lineage>
        <taxon>Bacteria</taxon>
        <taxon>Bacillati</taxon>
        <taxon>Bacillota</taxon>
        <taxon>Bacilli</taxon>
        <taxon>Bacillales</taxon>
        <taxon>Paenibacillaceae</taxon>
        <taxon>Paenibacillus</taxon>
    </lineage>
</organism>
<keyword evidence="1" id="KW-0378">Hydrolase</keyword>
<dbReference type="Proteomes" id="UP000190188">
    <property type="component" value="Unassembled WGS sequence"/>
</dbReference>
<evidence type="ECO:0000313" key="3">
    <source>
        <dbReference type="EMBL" id="OPA80233.1"/>
    </source>
</evidence>
<gene>
    <name evidence="3" type="ORF">BVG16_05675</name>
</gene>
<dbReference type="STRING" id="1324314.BVG16_05675"/>
<protein>
    <recommendedName>
        <fullName evidence="2">MurNAc-LAA domain-containing protein</fullName>
    </recommendedName>
</protein>
<evidence type="ECO:0000313" key="4">
    <source>
        <dbReference type="Proteomes" id="UP000190188"/>
    </source>
</evidence>
<proteinExistence type="predicted"/>
<evidence type="ECO:0000259" key="2">
    <source>
        <dbReference type="SMART" id="SM00646"/>
    </source>
</evidence>
<name>A0A1T2XKM4_9BACL</name>
<dbReference type="SUPFAM" id="SSF55383">
    <property type="entry name" value="Copper amine oxidase, domain N"/>
    <property type="match status" value="1"/>
</dbReference>
<accession>A0A1T2XKM4</accession>
<dbReference type="EMBL" id="MSZX01000002">
    <property type="protein sequence ID" value="OPA80233.1"/>
    <property type="molecule type" value="Genomic_DNA"/>
</dbReference>
<sequence length="247" mass="26556">MTKIVVWDPGHGGKDPGGAGYNLQEKDVVLNIATQAAKLLEEQYEDVKSLMTRSTDVYVELKARTDYANNAKADVLVSIHCNAGGGNGGFESFIYNGNVSDAIIQFQQNLHKSIIQKLQANQVLDRGPKRANLHMCRESNMPAVLTENLFIDVAKDAALLKQPEIITAIVQGHVSGVAQFLGLKPKNTGGGSYNISTDVTLSVNEQPISDALIINGVSYAPVRSLGEALGASVNWDAANKHITLTKK</sequence>
<dbReference type="Pfam" id="PF01520">
    <property type="entry name" value="Amidase_3"/>
    <property type="match status" value="1"/>
</dbReference>
<dbReference type="InterPro" id="IPR002508">
    <property type="entry name" value="MurNAc-LAA_cat"/>
</dbReference>
<dbReference type="Gene3D" id="3.40.630.40">
    <property type="entry name" value="Zn-dependent exopeptidases"/>
    <property type="match status" value="1"/>
</dbReference>
<dbReference type="InterPro" id="IPR012854">
    <property type="entry name" value="Cu_amine_oxidase-like_N"/>
</dbReference>
<dbReference type="InterPro" id="IPR050695">
    <property type="entry name" value="N-acetylmuramoyl_amidase_3"/>
</dbReference>
<dbReference type="InterPro" id="IPR036582">
    <property type="entry name" value="Mao_N_sf"/>
</dbReference>
<reference evidence="3 4" key="1">
    <citation type="submission" date="2017-01" db="EMBL/GenBank/DDBJ databases">
        <title>Genome analysis of Paenibacillus selenitrireducens ES3-24.</title>
        <authorList>
            <person name="Xu D."/>
            <person name="Yao R."/>
            <person name="Zheng S."/>
        </authorList>
    </citation>
    <scope>NUCLEOTIDE SEQUENCE [LARGE SCALE GENOMIC DNA]</scope>
    <source>
        <strain evidence="3 4">ES3-24</strain>
    </source>
</reference>